<keyword evidence="7" id="KW-0238">DNA-binding</keyword>
<proteinExistence type="inferred from homology"/>
<evidence type="ECO:0000256" key="4">
    <source>
        <dbReference type="ARBA" id="ARBA00022723"/>
    </source>
</evidence>
<evidence type="ECO:0000256" key="5">
    <source>
        <dbReference type="ARBA" id="ARBA00022842"/>
    </source>
</evidence>
<evidence type="ECO:0000256" key="11">
    <source>
        <dbReference type="ARBA" id="ARBA00032235"/>
    </source>
</evidence>
<keyword evidence="5" id="KW-0460">Magnesium</keyword>
<dbReference type="InterPro" id="IPR034144">
    <property type="entry name" value="TOPRIM_TopoIII"/>
</dbReference>
<evidence type="ECO:0000256" key="2">
    <source>
        <dbReference type="ARBA" id="ARBA00009446"/>
    </source>
</evidence>
<dbReference type="NCBIfam" id="NF005829">
    <property type="entry name" value="PRK07726.1"/>
    <property type="match status" value="1"/>
</dbReference>
<dbReference type="EC" id="5.6.2.1" evidence="3"/>
<dbReference type="PANTHER" id="PTHR11390">
    <property type="entry name" value="PROKARYOTIC DNA TOPOISOMERASE"/>
    <property type="match status" value="1"/>
</dbReference>
<dbReference type="AlphaFoldDB" id="A0A9X4H424"/>
<dbReference type="InterPro" id="IPR013825">
    <property type="entry name" value="Topo_IA_cen_sub2"/>
</dbReference>
<dbReference type="Pfam" id="PF01131">
    <property type="entry name" value="Topoisom_bac"/>
    <property type="match status" value="1"/>
</dbReference>
<dbReference type="SMART" id="SM00437">
    <property type="entry name" value="TOP1Ac"/>
    <property type="match status" value="1"/>
</dbReference>
<organism evidence="14 15">
    <name type="scientific">Pelotomaculum isophthalicicum JI</name>
    <dbReference type="NCBI Taxonomy" id="947010"/>
    <lineage>
        <taxon>Bacteria</taxon>
        <taxon>Bacillati</taxon>
        <taxon>Bacillota</taxon>
        <taxon>Clostridia</taxon>
        <taxon>Eubacteriales</taxon>
        <taxon>Desulfotomaculaceae</taxon>
        <taxon>Pelotomaculum</taxon>
    </lineage>
</organism>
<dbReference type="InterPro" id="IPR013826">
    <property type="entry name" value="Topo_IA_cen_sub3"/>
</dbReference>
<evidence type="ECO:0000256" key="9">
    <source>
        <dbReference type="ARBA" id="ARBA00030003"/>
    </source>
</evidence>
<evidence type="ECO:0000256" key="12">
    <source>
        <dbReference type="ARBA" id="ARBA00032877"/>
    </source>
</evidence>
<dbReference type="PRINTS" id="PR00417">
    <property type="entry name" value="PRTPISMRASEI"/>
</dbReference>
<dbReference type="InterPro" id="IPR003601">
    <property type="entry name" value="Topo_IA_2"/>
</dbReference>
<dbReference type="Gene3D" id="3.40.50.140">
    <property type="match status" value="1"/>
</dbReference>
<evidence type="ECO:0000313" key="14">
    <source>
        <dbReference type="EMBL" id="MDF9410041.1"/>
    </source>
</evidence>
<accession>A0A9X4H424</accession>
<name>A0A9X4H424_9FIRM</name>
<keyword evidence="4" id="KW-0479">Metal-binding</keyword>
<dbReference type="SMART" id="SM00493">
    <property type="entry name" value="TOPRIM"/>
    <property type="match status" value="1"/>
</dbReference>
<evidence type="ECO:0000256" key="3">
    <source>
        <dbReference type="ARBA" id="ARBA00012891"/>
    </source>
</evidence>
<protein>
    <recommendedName>
        <fullName evidence="3">DNA topoisomerase</fullName>
        <ecNumber evidence="3">5.6.2.1</ecNumber>
    </recommendedName>
    <alternativeName>
        <fullName evidence="12">Omega-protein</fullName>
    </alternativeName>
    <alternativeName>
        <fullName evidence="11">Relaxing enzyme</fullName>
    </alternativeName>
    <alternativeName>
        <fullName evidence="9">Swivelase</fullName>
    </alternativeName>
    <alternativeName>
        <fullName evidence="10">Untwisting enzyme</fullName>
    </alternativeName>
</protein>
<gene>
    <name evidence="14" type="ORF">L7E55_17135</name>
</gene>
<dbReference type="EMBL" id="JAKOAV010000063">
    <property type="protein sequence ID" value="MDF9410041.1"/>
    <property type="molecule type" value="Genomic_DNA"/>
</dbReference>
<dbReference type="InterPro" id="IPR006171">
    <property type="entry name" value="TOPRIM_dom"/>
</dbReference>
<evidence type="ECO:0000256" key="1">
    <source>
        <dbReference type="ARBA" id="ARBA00000213"/>
    </source>
</evidence>
<dbReference type="InterPro" id="IPR013824">
    <property type="entry name" value="Topo_IA_cen_sub1"/>
</dbReference>
<sequence length="694" mass="77855">MKSLVLAEKPSVAKEIARVLKCTGKNKGFLEGPRYVVTWALGHLVALAEPEDYDSKYKQWNLEDLPMLPASMKLKVIRQTSHQFQVVRNLMKRGDISELVIATDAGREGELVARWIMILANWKKPFKRLWISSQTDDAIREGFAKLKAGPAYDNLYNAAVCRAQADWLIGLNVTRALTCKFNAQLTAGRVQTPTLAMIVNREAEIKQFVPVDYWTVRADFGDYFGDWRDPAGKNRIFSYPKAEEIINKIKGHPGVIKEVRTESKSEPPPLAYDLTELQRDANKRYGFSAQKTLSVLQDLYERHKLVTYPRTDSRYITTDIVPTLPARLRSIAAGPYAALVKPLLQKTLEPTKRFVDNSKVSDHHAIIPTGQLLQLAALSAEEKNLYDLIARRFIAVLYPPYRYGQTTLTTVVNGEHFYSSGKVVKDPGWRAVSAKTADKEASNDDVLPEQTLAMYSKGEQKQVKSCKINKSKTKPPARYTEATLLTAMENPGKFIEDEELRESMKGSGLGTPATRAEIIEKLLYNNYIERQGKELAPTSKGLQLINLVSPALKTPELTAQWEQRLANIAKGKDSKEDFMAGIRQNALELVKSVIADTSVYKADNISKTKCPLCGKYLLLVNGKRGKMLVCPDRACGYRQPEKQDDFGVFKSSKNAGRINQKLIARYSDQGSITQNIGEMLKAALEEKRAAKDDK</sequence>
<dbReference type="PANTHER" id="PTHR11390:SF21">
    <property type="entry name" value="DNA TOPOISOMERASE 3-ALPHA"/>
    <property type="match status" value="1"/>
</dbReference>
<dbReference type="CDD" id="cd00186">
    <property type="entry name" value="TOP1Ac"/>
    <property type="match status" value="1"/>
</dbReference>
<dbReference type="Gene3D" id="2.70.20.10">
    <property type="entry name" value="Topoisomerase I, domain 3"/>
    <property type="match status" value="1"/>
</dbReference>
<dbReference type="InterPro" id="IPR005738">
    <property type="entry name" value="TopoIII"/>
</dbReference>
<reference evidence="14" key="1">
    <citation type="submission" date="2022-02" db="EMBL/GenBank/DDBJ databases">
        <authorList>
            <person name="Leng L."/>
        </authorList>
    </citation>
    <scope>NUCLEOTIDE SEQUENCE</scope>
    <source>
        <strain evidence="14">JI</strain>
    </source>
</reference>
<dbReference type="RefSeq" id="WP_277445584.1">
    <property type="nucleotide sequence ID" value="NZ_JAKOAV010000063.1"/>
</dbReference>
<dbReference type="GO" id="GO:0006281">
    <property type="term" value="P:DNA repair"/>
    <property type="evidence" value="ECO:0007669"/>
    <property type="project" value="TreeGrafter"/>
</dbReference>
<evidence type="ECO:0000259" key="13">
    <source>
        <dbReference type="PROSITE" id="PS52039"/>
    </source>
</evidence>
<dbReference type="SMART" id="SM00436">
    <property type="entry name" value="TOP1Bc"/>
    <property type="match status" value="1"/>
</dbReference>
<dbReference type="GO" id="GO:0006310">
    <property type="term" value="P:DNA recombination"/>
    <property type="evidence" value="ECO:0007669"/>
    <property type="project" value="TreeGrafter"/>
</dbReference>
<dbReference type="SUPFAM" id="SSF56712">
    <property type="entry name" value="Prokaryotic type I DNA topoisomerase"/>
    <property type="match status" value="1"/>
</dbReference>
<dbReference type="GO" id="GO:0003917">
    <property type="term" value="F:DNA topoisomerase type I (single strand cut, ATP-independent) activity"/>
    <property type="evidence" value="ECO:0007669"/>
    <property type="project" value="UniProtKB-EC"/>
</dbReference>
<evidence type="ECO:0000256" key="7">
    <source>
        <dbReference type="ARBA" id="ARBA00023125"/>
    </source>
</evidence>
<dbReference type="NCBIfam" id="TIGR01056">
    <property type="entry name" value="topB"/>
    <property type="match status" value="1"/>
</dbReference>
<dbReference type="PROSITE" id="PS52039">
    <property type="entry name" value="TOPO_IA_2"/>
    <property type="match status" value="1"/>
</dbReference>
<dbReference type="InterPro" id="IPR023406">
    <property type="entry name" value="Topo_IA_AS"/>
</dbReference>
<dbReference type="GO" id="GO:0046872">
    <property type="term" value="F:metal ion binding"/>
    <property type="evidence" value="ECO:0007669"/>
    <property type="project" value="UniProtKB-KW"/>
</dbReference>
<dbReference type="CDD" id="cd03362">
    <property type="entry name" value="TOPRIM_TopoIA_TopoIII"/>
    <property type="match status" value="1"/>
</dbReference>
<dbReference type="Pfam" id="PF01751">
    <property type="entry name" value="Toprim"/>
    <property type="match status" value="1"/>
</dbReference>
<keyword evidence="8" id="KW-0413">Isomerase</keyword>
<keyword evidence="15" id="KW-1185">Reference proteome</keyword>
<dbReference type="GO" id="GO:0006265">
    <property type="term" value="P:DNA topological change"/>
    <property type="evidence" value="ECO:0007669"/>
    <property type="project" value="InterPro"/>
</dbReference>
<evidence type="ECO:0000256" key="8">
    <source>
        <dbReference type="ARBA" id="ARBA00023235"/>
    </source>
</evidence>
<dbReference type="Gene3D" id="1.10.460.10">
    <property type="entry name" value="Topoisomerase I, domain 2"/>
    <property type="match status" value="1"/>
</dbReference>
<evidence type="ECO:0000256" key="6">
    <source>
        <dbReference type="ARBA" id="ARBA00023029"/>
    </source>
</evidence>
<dbReference type="InterPro" id="IPR023405">
    <property type="entry name" value="Topo_IA_core_domain"/>
</dbReference>
<comment type="catalytic activity">
    <reaction evidence="1">
        <text>ATP-independent breakage of single-stranded DNA, followed by passage and rejoining.</text>
        <dbReference type="EC" id="5.6.2.1"/>
    </reaction>
</comment>
<dbReference type="InterPro" id="IPR003602">
    <property type="entry name" value="Topo_IA_DNA-bd_dom"/>
</dbReference>
<evidence type="ECO:0000313" key="15">
    <source>
        <dbReference type="Proteomes" id="UP001154312"/>
    </source>
</evidence>
<comment type="caution">
    <text evidence="14">The sequence shown here is derived from an EMBL/GenBank/DDBJ whole genome shotgun (WGS) entry which is preliminary data.</text>
</comment>
<dbReference type="Proteomes" id="UP001154312">
    <property type="component" value="Unassembled WGS sequence"/>
</dbReference>
<dbReference type="InterPro" id="IPR013497">
    <property type="entry name" value="Topo_IA_cen"/>
</dbReference>
<comment type="similarity">
    <text evidence="2">Belongs to the type IA topoisomerase family.</text>
</comment>
<dbReference type="PROSITE" id="PS00396">
    <property type="entry name" value="TOPO_IA_1"/>
    <property type="match status" value="1"/>
</dbReference>
<feature type="domain" description="Topo IA-type catalytic" evidence="13">
    <location>
        <begin position="152"/>
        <end position="590"/>
    </location>
</feature>
<dbReference type="GO" id="GO:0043597">
    <property type="term" value="C:cytoplasmic replication fork"/>
    <property type="evidence" value="ECO:0007669"/>
    <property type="project" value="TreeGrafter"/>
</dbReference>
<keyword evidence="6" id="KW-0799">Topoisomerase</keyword>
<dbReference type="GO" id="GO:0003677">
    <property type="term" value="F:DNA binding"/>
    <property type="evidence" value="ECO:0007669"/>
    <property type="project" value="UniProtKB-KW"/>
</dbReference>
<dbReference type="Gene3D" id="1.10.290.10">
    <property type="entry name" value="Topoisomerase I, domain 4"/>
    <property type="match status" value="1"/>
</dbReference>
<dbReference type="InterPro" id="IPR000380">
    <property type="entry name" value="Topo_IA"/>
</dbReference>
<evidence type="ECO:0000256" key="10">
    <source>
        <dbReference type="ARBA" id="ARBA00031985"/>
    </source>
</evidence>